<gene>
    <name evidence="2" type="ORF">YQE_01087</name>
</gene>
<dbReference type="PANTHER" id="PTHR24117:SF9">
    <property type="entry name" value="BCL-6 COREPRESSOR PCGF1 BINDING DOMAIN-CONTAINING PROTEIN"/>
    <property type="match status" value="1"/>
</dbReference>
<reference evidence="2" key="1">
    <citation type="journal article" date="2013" name="Genome Biol.">
        <title>Draft genome of the mountain pine beetle, Dendroctonus ponderosae Hopkins, a major forest pest.</title>
        <authorList>
            <person name="Keeling C.I."/>
            <person name="Yuen M.M."/>
            <person name="Liao N.Y."/>
            <person name="Docking T.R."/>
            <person name="Chan S.K."/>
            <person name="Taylor G.A."/>
            <person name="Palmquist D.L."/>
            <person name="Jackman S.D."/>
            <person name="Nguyen A."/>
            <person name="Li M."/>
            <person name="Henderson H."/>
            <person name="Janes J.K."/>
            <person name="Zhao Y."/>
            <person name="Pandoh P."/>
            <person name="Moore R."/>
            <person name="Sperling F.A."/>
            <person name="Huber D.P."/>
            <person name="Birol I."/>
            <person name="Jones S.J."/>
            <person name="Bohlmann J."/>
        </authorList>
    </citation>
    <scope>NUCLEOTIDE SEQUENCE</scope>
</reference>
<dbReference type="HOGENOM" id="CLU_000134_45_5_1"/>
<dbReference type="OrthoDB" id="3666223at2759"/>
<dbReference type="SMART" id="SM00248">
    <property type="entry name" value="ANK"/>
    <property type="match status" value="2"/>
</dbReference>
<dbReference type="SUPFAM" id="SSF48403">
    <property type="entry name" value="Ankyrin repeat"/>
    <property type="match status" value="1"/>
</dbReference>
<dbReference type="GO" id="GO:0003714">
    <property type="term" value="F:transcription corepressor activity"/>
    <property type="evidence" value="ECO:0007669"/>
    <property type="project" value="TreeGrafter"/>
</dbReference>
<name>N6UUQ1_DENPD</name>
<sequence>MNNSPSPKDNAGYTPLHEACARGHLEIAKLLLKYGANVHEAAKGGIRPLHEAIENGFVEVVRLLLSFGADPSLATYTGLTPISLATDENMKTLLKDHLRDKAGEGGPSWPFRGPSSCLEPYRKK</sequence>
<dbReference type="Pfam" id="PF13637">
    <property type="entry name" value="Ank_4"/>
    <property type="match status" value="1"/>
</dbReference>
<evidence type="ECO:0000313" key="2">
    <source>
        <dbReference type="EMBL" id="ENN82542.1"/>
    </source>
</evidence>
<dbReference type="Gene3D" id="1.25.40.20">
    <property type="entry name" value="Ankyrin repeat-containing domain"/>
    <property type="match status" value="1"/>
</dbReference>
<dbReference type="InterPro" id="IPR036770">
    <property type="entry name" value="Ankyrin_rpt-contain_sf"/>
</dbReference>
<dbReference type="PROSITE" id="PS50297">
    <property type="entry name" value="ANK_REP_REGION"/>
    <property type="match status" value="2"/>
</dbReference>
<dbReference type="GO" id="GO:0000122">
    <property type="term" value="P:negative regulation of transcription by RNA polymerase II"/>
    <property type="evidence" value="ECO:0007669"/>
    <property type="project" value="TreeGrafter"/>
</dbReference>
<dbReference type="OMA" id="NCKGSEQ"/>
<dbReference type="PANTHER" id="PTHR24117">
    <property type="entry name" value="AGAP007537-PB"/>
    <property type="match status" value="1"/>
</dbReference>
<accession>N6UUQ1</accession>
<dbReference type="PRINTS" id="PR01415">
    <property type="entry name" value="ANKYRIN"/>
</dbReference>
<dbReference type="InterPro" id="IPR002110">
    <property type="entry name" value="Ankyrin_rpt"/>
</dbReference>
<evidence type="ECO:0000256" key="1">
    <source>
        <dbReference type="ARBA" id="ARBA00034703"/>
    </source>
</evidence>
<comment type="similarity">
    <text evidence="1">Belongs to the BCOR family.</text>
</comment>
<dbReference type="PROSITE" id="PS50088">
    <property type="entry name" value="ANK_REPEAT"/>
    <property type="match status" value="2"/>
</dbReference>
<organism evidence="2">
    <name type="scientific">Dendroctonus ponderosae</name>
    <name type="common">Mountain pine beetle</name>
    <dbReference type="NCBI Taxonomy" id="77166"/>
    <lineage>
        <taxon>Eukaryota</taxon>
        <taxon>Metazoa</taxon>
        <taxon>Ecdysozoa</taxon>
        <taxon>Arthropoda</taxon>
        <taxon>Hexapoda</taxon>
        <taxon>Insecta</taxon>
        <taxon>Pterygota</taxon>
        <taxon>Neoptera</taxon>
        <taxon>Endopterygota</taxon>
        <taxon>Coleoptera</taxon>
        <taxon>Polyphaga</taxon>
        <taxon>Cucujiformia</taxon>
        <taxon>Curculionidae</taxon>
        <taxon>Scolytinae</taxon>
        <taxon>Dendroctonus</taxon>
    </lineage>
</organism>
<dbReference type="GO" id="GO:0005634">
    <property type="term" value="C:nucleus"/>
    <property type="evidence" value="ECO:0007669"/>
    <property type="project" value="TreeGrafter"/>
</dbReference>
<dbReference type="EMBL" id="KB738572">
    <property type="protein sequence ID" value="ENN82542.1"/>
    <property type="molecule type" value="Genomic_DNA"/>
</dbReference>
<dbReference type="InterPro" id="IPR047144">
    <property type="entry name" value="BCOR-like"/>
</dbReference>
<dbReference type="AlphaFoldDB" id="N6UUQ1"/>
<protein>
    <submittedName>
        <fullName evidence="2">Uncharacterized protein</fullName>
    </submittedName>
</protein>
<proteinExistence type="inferred from homology"/>
<feature type="non-terminal residue" evidence="2">
    <location>
        <position position="1"/>
    </location>
</feature>